<dbReference type="PANTHER" id="PTHR47672:SF1">
    <property type="entry name" value="E3 UBIQUITIN-PROTEIN LIGASE SNT2"/>
    <property type="match status" value="1"/>
</dbReference>
<dbReference type="PROSITE" id="PS51038">
    <property type="entry name" value="BAH"/>
    <property type="match status" value="1"/>
</dbReference>
<gene>
    <name evidence="3" type="ORF">DASB73_036610</name>
</gene>
<accession>A0AAV5RMK8</accession>
<feature type="region of interest" description="Disordered" evidence="1">
    <location>
        <begin position="232"/>
        <end position="251"/>
    </location>
</feature>
<dbReference type="EMBL" id="BTGC01000008">
    <property type="protein sequence ID" value="GMM52698.1"/>
    <property type="molecule type" value="Genomic_DNA"/>
</dbReference>
<dbReference type="Pfam" id="PF01426">
    <property type="entry name" value="BAH"/>
    <property type="match status" value="1"/>
</dbReference>
<dbReference type="GO" id="GO:0003682">
    <property type="term" value="F:chromatin binding"/>
    <property type="evidence" value="ECO:0007669"/>
    <property type="project" value="InterPro"/>
</dbReference>
<dbReference type="GO" id="GO:0036205">
    <property type="term" value="P:histone catabolic process"/>
    <property type="evidence" value="ECO:0007669"/>
    <property type="project" value="TreeGrafter"/>
</dbReference>
<dbReference type="GO" id="GO:0048189">
    <property type="term" value="C:Lid2 complex"/>
    <property type="evidence" value="ECO:0007669"/>
    <property type="project" value="TreeGrafter"/>
</dbReference>
<name>A0AAV5RMK8_STABA</name>
<reference evidence="3 4" key="1">
    <citation type="journal article" date="2023" name="Elife">
        <title>Identification of key yeast species and microbe-microbe interactions impacting larval growth of Drosophila in the wild.</title>
        <authorList>
            <person name="Mure A."/>
            <person name="Sugiura Y."/>
            <person name="Maeda R."/>
            <person name="Honda K."/>
            <person name="Sakurai N."/>
            <person name="Takahashi Y."/>
            <person name="Watada M."/>
            <person name="Katoh T."/>
            <person name="Gotoh A."/>
            <person name="Gotoh Y."/>
            <person name="Taniguchi I."/>
            <person name="Nakamura K."/>
            <person name="Hayashi T."/>
            <person name="Katayama T."/>
            <person name="Uemura T."/>
            <person name="Hattori Y."/>
        </authorList>
    </citation>
    <scope>NUCLEOTIDE SEQUENCE [LARGE SCALE GENOMIC DNA]</scope>
    <source>
        <strain evidence="3 4">SB-73</strain>
    </source>
</reference>
<dbReference type="GO" id="GO:0004842">
    <property type="term" value="F:ubiquitin-protein transferase activity"/>
    <property type="evidence" value="ECO:0007669"/>
    <property type="project" value="TreeGrafter"/>
</dbReference>
<dbReference type="PANTHER" id="PTHR47672">
    <property type="entry name" value="E3 UBIQUITIN-PROTEIN LIGASE SNT2"/>
    <property type="match status" value="1"/>
</dbReference>
<dbReference type="AlphaFoldDB" id="A0AAV5RMK8"/>
<evidence type="ECO:0000256" key="1">
    <source>
        <dbReference type="SAM" id="MobiDB-lite"/>
    </source>
</evidence>
<keyword evidence="4" id="KW-1185">Reference proteome</keyword>
<organism evidence="3 4">
    <name type="scientific">Starmerella bacillaris</name>
    <name type="common">Yeast</name>
    <name type="synonym">Candida zemplinina</name>
    <dbReference type="NCBI Taxonomy" id="1247836"/>
    <lineage>
        <taxon>Eukaryota</taxon>
        <taxon>Fungi</taxon>
        <taxon>Dikarya</taxon>
        <taxon>Ascomycota</taxon>
        <taxon>Saccharomycotina</taxon>
        <taxon>Dipodascomycetes</taxon>
        <taxon>Dipodascales</taxon>
        <taxon>Trichomonascaceae</taxon>
        <taxon>Starmerella</taxon>
    </lineage>
</organism>
<protein>
    <recommendedName>
        <fullName evidence="2">BAH domain-containing protein</fullName>
    </recommendedName>
</protein>
<feature type="compositionally biased region" description="Basic and acidic residues" evidence="1">
    <location>
        <begin position="671"/>
        <end position="689"/>
    </location>
</feature>
<feature type="domain" description="BAH" evidence="2">
    <location>
        <begin position="67"/>
        <end position="196"/>
    </location>
</feature>
<feature type="region of interest" description="Disordered" evidence="1">
    <location>
        <begin position="594"/>
        <end position="719"/>
    </location>
</feature>
<sequence length="1164" mass="131942">MADEDVPNKSPTKEPAKRYKSVRRDPNQATPLNWQRKPHISDNIPCLDVNEIKINDNSTSIDFGNNVTCTLGDHIFLDFERDQELPTSTGCDVLQSFRVARIVRIVHPGTENSLDSPCIEVNFLIRPYEVLKRSIDTRELYCTFKTDIVPLTMFRGKCIVQNKLSVRNLNKYREKSSQFWVGKFYDYITQRVYDLVPVSAMKALHSQKIAELSQQASYAILNPDTTAKLCEASRKKRTAPSNNADDDSNDDSKVQKWCYRYYDVETAQFLAEGLLDSHRLEVKIGSDHQAEIDEWSGHNLRYYTLSAPTNARFSGPQLRYADLDQDNDGNDEQVDTSLPWVQEMPSGYIHRGGNATSTPVSIPEQNMNKFITKCRESCAKTLNLEACNVDYLDACCSAYTNNNYDETKALMEVMDLNKRQINIPTLSDEEKVKLRSLLNPFLKISWHDIFTAIGTKTGAEISRYYWTRQLKRKRNIAWSQQIVRSDQNEEVKHAKNHTSEYQSTVLRCAVCLTDTTYGWEPMPHYFSLLPIRLDEPDLKYAMCMRCARLWYRYGVGWREAKEVLELEKHEMVEPELIEDAKVYNMQEDKRLKRQTNAINKKQAAIQQKLDKAKNKDKDKEKDADSSESSDAKNSKDNSGEDEKSGDQAAKTVSAKTAKGTQKPKAKGTAASKKEKTKEEKSKTSSDKPGDVTNANPKEPAKKGKAKKEQTAVKRAAEEKEVTKKPKFVSPFSTEGVDQFLSQLNEKPECEAETSSYNCVVCGQLDPSMTQRTCVSCGLNVHVSCYGRGIYDSLSGSESPKCNNVDVKSKVSSGSKQSVATELPWFCDCCTNSRHVLNGDPFYQCQFCPQFPLSYAEWLNGNKPLYPVDALKMAVNKTWCHVRCAMFIPGVTFLDPKNYEGIDPCNVERGLYGGECTVCIERCANGYEIETWKDTPPSDTQPMGGKIIVKERGKYEIDHSNSCFASFPVNDLGKGLSKTGVKIKCSLCPNRFHVSCASHKHFKMGFTKEINPRPIVICSRHASCNIPLTPLSYVDLNLNLTVAQLYSRTHKKSKRWTDFTAADWFPILSKHQISSNRKGALILPFGSQPKNVSEVCSSCMRQKALCYYSTESGLQCLLCYTNHHWRMENSVENDRKLAKTCTEAVNAMFMRPNQPKEIAYSEIPM</sequence>
<dbReference type="InterPro" id="IPR001025">
    <property type="entry name" value="BAH_dom"/>
</dbReference>
<evidence type="ECO:0000259" key="2">
    <source>
        <dbReference type="PROSITE" id="PS51038"/>
    </source>
</evidence>
<dbReference type="InterPro" id="IPR043151">
    <property type="entry name" value="BAH_sf"/>
</dbReference>
<feature type="compositionally biased region" description="Basic and acidic residues" evidence="1">
    <location>
        <begin position="608"/>
        <end position="645"/>
    </location>
</feature>
<evidence type="ECO:0000313" key="3">
    <source>
        <dbReference type="EMBL" id="GMM52698.1"/>
    </source>
</evidence>
<feature type="compositionally biased region" description="Basic and acidic residues" evidence="1">
    <location>
        <begin position="698"/>
        <end position="719"/>
    </location>
</feature>
<proteinExistence type="predicted"/>
<comment type="caution">
    <text evidence="3">The sequence shown here is derived from an EMBL/GenBank/DDBJ whole genome shotgun (WGS) entry which is preliminary data.</text>
</comment>
<dbReference type="Proteomes" id="UP001362899">
    <property type="component" value="Unassembled WGS sequence"/>
</dbReference>
<dbReference type="Gene3D" id="2.30.30.490">
    <property type="match status" value="1"/>
</dbReference>
<feature type="region of interest" description="Disordered" evidence="1">
    <location>
        <begin position="1"/>
        <end position="36"/>
    </location>
</feature>
<feature type="compositionally biased region" description="Basic and acidic residues" evidence="1">
    <location>
        <begin position="11"/>
        <end position="26"/>
    </location>
</feature>
<evidence type="ECO:0000313" key="4">
    <source>
        <dbReference type="Proteomes" id="UP001362899"/>
    </source>
</evidence>
<dbReference type="InterPro" id="IPR029617">
    <property type="entry name" value="Snt2"/>
</dbReference>